<dbReference type="InterPro" id="IPR002347">
    <property type="entry name" value="SDR_fam"/>
</dbReference>
<dbReference type="PANTHER" id="PTHR42879">
    <property type="entry name" value="3-OXOACYL-(ACYL-CARRIER-PROTEIN) REDUCTASE"/>
    <property type="match status" value="1"/>
</dbReference>
<proteinExistence type="inferred from homology"/>
<sequence length="257" mass="27406">MELGLKDRRAIVTGGSKGLGFAIAQELIREGATVRICARNTEEVAAAVDKLGEQAGGQAVDVRDASQLSTFMTWAAESMGGIDILVNNAGGAHPGSFEALSDESLLADFNIKVHSWFRAVKAALPWLRRSPAPRVINIGSVYARMPDFRFFSTTVNRAAGLNLTKALAQELAGDRILVNAVNIGCVETPQWANIHQKRAPEKSADEFFAELAADEIPLARFGKPEEVSGIVAFLASDRASYITGASIDVAGGMGRYA</sequence>
<dbReference type="InterPro" id="IPR050259">
    <property type="entry name" value="SDR"/>
</dbReference>
<keyword evidence="3" id="KW-1185">Reference proteome</keyword>
<dbReference type="InterPro" id="IPR036291">
    <property type="entry name" value="NAD(P)-bd_dom_sf"/>
</dbReference>
<dbReference type="RefSeq" id="WP_212326169.1">
    <property type="nucleotide sequence ID" value="NZ_AP024463.1"/>
</dbReference>
<evidence type="ECO:0000313" key="3">
    <source>
        <dbReference type="Proteomes" id="UP000678513"/>
    </source>
</evidence>
<dbReference type="Gene3D" id="3.40.50.720">
    <property type="entry name" value="NAD(P)-binding Rossmann-like Domain"/>
    <property type="match status" value="1"/>
</dbReference>
<protein>
    <submittedName>
        <fullName evidence="2">SDR family oxidoreductase</fullName>
    </submittedName>
</protein>
<gene>
    <name evidence="2" type="ORF">J5A65_05210</name>
</gene>
<dbReference type="EMBL" id="CP072384">
    <property type="protein sequence ID" value="QUC09121.1"/>
    <property type="molecule type" value="Genomic_DNA"/>
</dbReference>
<reference evidence="2 3" key="1">
    <citation type="submission" date="2021-03" db="EMBL/GenBank/DDBJ databases">
        <title>Human Oral Microbial Genomes.</title>
        <authorList>
            <person name="Johnston C.D."/>
            <person name="Chen T."/>
            <person name="Dewhirst F.E."/>
        </authorList>
    </citation>
    <scope>NUCLEOTIDE SEQUENCE [LARGE SCALE GENOMIC DNA]</scope>
    <source>
        <strain evidence="2 3">DSMZ 100122</strain>
    </source>
</reference>
<name>A0ABX7Y7W2_9ACTN</name>
<organism evidence="2 3">
    <name type="scientific">Arachnia rubra</name>
    <dbReference type="NCBI Taxonomy" id="1547448"/>
    <lineage>
        <taxon>Bacteria</taxon>
        <taxon>Bacillati</taxon>
        <taxon>Actinomycetota</taxon>
        <taxon>Actinomycetes</taxon>
        <taxon>Propionibacteriales</taxon>
        <taxon>Propionibacteriaceae</taxon>
        <taxon>Arachnia</taxon>
    </lineage>
</organism>
<dbReference type="SUPFAM" id="SSF51735">
    <property type="entry name" value="NAD(P)-binding Rossmann-fold domains"/>
    <property type="match status" value="1"/>
</dbReference>
<dbReference type="Proteomes" id="UP000678513">
    <property type="component" value="Chromosome"/>
</dbReference>
<dbReference type="Pfam" id="PF13561">
    <property type="entry name" value="adh_short_C2"/>
    <property type="match status" value="1"/>
</dbReference>
<evidence type="ECO:0000256" key="1">
    <source>
        <dbReference type="ARBA" id="ARBA00006484"/>
    </source>
</evidence>
<comment type="similarity">
    <text evidence="1">Belongs to the short-chain dehydrogenases/reductases (SDR) family.</text>
</comment>
<dbReference type="PANTHER" id="PTHR42879:SF6">
    <property type="entry name" value="NADPH-DEPENDENT REDUCTASE BACG"/>
    <property type="match status" value="1"/>
</dbReference>
<evidence type="ECO:0000313" key="2">
    <source>
        <dbReference type="EMBL" id="QUC09121.1"/>
    </source>
</evidence>
<accession>A0ABX7Y7W2</accession>
<dbReference type="PRINTS" id="PR00080">
    <property type="entry name" value="SDRFAMILY"/>
</dbReference>
<dbReference type="PRINTS" id="PR00081">
    <property type="entry name" value="GDHRDH"/>
</dbReference>